<organism evidence="2 3">
    <name type="scientific">Marasmius crinis-equi</name>
    <dbReference type="NCBI Taxonomy" id="585013"/>
    <lineage>
        <taxon>Eukaryota</taxon>
        <taxon>Fungi</taxon>
        <taxon>Dikarya</taxon>
        <taxon>Basidiomycota</taxon>
        <taxon>Agaricomycotina</taxon>
        <taxon>Agaricomycetes</taxon>
        <taxon>Agaricomycetidae</taxon>
        <taxon>Agaricales</taxon>
        <taxon>Marasmiineae</taxon>
        <taxon>Marasmiaceae</taxon>
        <taxon>Marasmius</taxon>
    </lineage>
</organism>
<evidence type="ECO:0000313" key="3">
    <source>
        <dbReference type="Proteomes" id="UP001465976"/>
    </source>
</evidence>
<dbReference type="PANTHER" id="PTHR43162">
    <property type="match status" value="1"/>
</dbReference>
<protein>
    <recommendedName>
        <fullName evidence="1">NAD(P)-binding domain-containing protein</fullName>
    </recommendedName>
</protein>
<comment type="caution">
    <text evidence="2">The sequence shown here is derived from an EMBL/GenBank/DDBJ whole genome shotgun (WGS) entry which is preliminary data.</text>
</comment>
<dbReference type="Gene3D" id="3.90.25.10">
    <property type="entry name" value="UDP-galactose 4-epimerase, domain 1"/>
    <property type="match status" value="1"/>
</dbReference>
<keyword evidence="3" id="KW-1185">Reference proteome</keyword>
<evidence type="ECO:0000313" key="2">
    <source>
        <dbReference type="EMBL" id="KAL0580563.1"/>
    </source>
</evidence>
<reference evidence="2 3" key="1">
    <citation type="submission" date="2024-02" db="EMBL/GenBank/DDBJ databases">
        <title>A draft genome for the cacao thread blight pathogen Marasmius crinis-equi.</title>
        <authorList>
            <person name="Cohen S.P."/>
            <person name="Baruah I.K."/>
            <person name="Amoako-Attah I."/>
            <person name="Bukari Y."/>
            <person name="Meinhardt L.W."/>
            <person name="Bailey B.A."/>
        </authorList>
    </citation>
    <scope>NUCLEOTIDE SEQUENCE [LARGE SCALE GENOMIC DNA]</scope>
    <source>
        <strain evidence="2 3">GH-76</strain>
    </source>
</reference>
<dbReference type="PANTHER" id="PTHR43162:SF1">
    <property type="entry name" value="PRESTALK A DIFFERENTIATION PROTEIN A"/>
    <property type="match status" value="1"/>
</dbReference>
<dbReference type="Pfam" id="PF13460">
    <property type="entry name" value="NAD_binding_10"/>
    <property type="match status" value="1"/>
</dbReference>
<dbReference type="EMBL" id="JBAHYK010000028">
    <property type="protein sequence ID" value="KAL0580563.1"/>
    <property type="molecule type" value="Genomic_DNA"/>
</dbReference>
<proteinExistence type="predicted"/>
<sequence length="307" mass="34087">MSPRTFLLTGGTGQTAGALAQHLLSRTDAHLILTSRKGAEGIPPAFASSSHSERVQAVQFDWDDPSSYATPFDLPEKKIDVVYLVPHHSSQSLERTKAFIDRAVEHGVSRIIMLSASATPIDGPGPGKLHRLLEDARESGKLKEYGVLRPSWFFTNFANQYAPEIRDANQIISAAGDGKYGWVSVEDIAEAAFCAIVDPSEELYGEYLITGPELLNLDEVAVLLSEALSRQITHVRLSEAESLERWTKMGVSPQHAQTMTQLDIAISNGLEERVFELKDEEPRKLKRWVGKKKMKDFVQANKSTWLK</sequence>
<gene>
    <name evidence="2" type="ORF">V5O48_001475</name>
</gene>
<dbReference type="InterPro" id="IPR051604">
    <property type="entry name" value="Ergot_Alk_Oxidoreductase"/>
</dbReference>
<dbReference type="Proteomes" id="UP001465976">
    <property type="component" value="Unassembled WGS sequence"/>
</dbReference>
<dbReference type="SUPFAM" id="SSF51735">
    <property type="entry name" value="NAD(P)-binding Rossmann-fold domains"/>
    <property type="match status" value="1"/>
</dbReference>
<evidence type="ECO:0000259" key="1">
    <source>
        <dbReference type="Pfam" id="PF13460"/>
    </source>
</evidence>
<dbReference type="InterPro" id="IPR036291">
    <property type="entry name" value="NAD(P)-bd_dom_sf"/>
</dbReference>
<dbReference type="InterPro" id="IPR016040">
    <property type="entry name" value="NAD(P)-bd_dom"/>
</dbReference>
<dbReference type="Gene3D" id="3.40.50.720">
    <property type="entry name" value="NAD(P)-binding Rossmann-like Domain"/>
    <property type="match status" value="1"/>
</dbReference>
<feature type="domain" description="NAD(P)-binding" evidence="1">
    <location>
        <begin position="10"/>
        <end position="126"/>
    </location>
</feature>
<accession>A0ABR3FYZ2</accession>
<name>A0ABR3FYZ2_9AGAR</name>